<reference evidence="2 3" key="1">
    <citation type="submission" date="2020-07" db="EMBL/GenBank/DDBJ databases">
        <title>The yeast mating-type switching endonuclease HO is a domesticated member of an unorthodox homing genetic element family.</title>
        <authorList>
            <person name="Coughlan A.Y."/>
            <person name="Lombardi L."/>
            <person name="Braun-Galleani S."/>
            <person name="Martos A.R."/>
            <person name="Galeote V."/>
            <person name="Bigey F."/>
            <person name="Dequin S."/>
            <person name="Byrne K.P."/>
            <person name="Wolfe K.H."/>
        </authorList>
    </citation>
    <scope>NUCLEOTIDE SEQUENCE [LARGE SCALE GENOMIC DNA]</scope>
    <source>
        <strain evidence="2 3">NRRL Y-6702</strain>
    </source>
</reference>
<organism evidence="2 3">
    <name type="scientific">Zygotorulaspora mrakii</name>
    <name type="common">Zygosaccharomyces mrakii</name>
    <dbReference type="NCBI Taxonomy" id="42260"/>
    <lineage>
        <taxon>Eukaryota</taxon>
        <taxon>Fungi</taxon>
        <taxon>Dikarya</taxon>
        <taxon>Ascomycota</taxon>
        <taxon>Saccharomycotina</taxon>
        <taxon>Saccharomycetes</taxon>
        <taxon>Saccharomycetales</taxon>
        <taxon>Saccharomycetaceae</taxon>
        <taxon>Zygotorulaspora</taxon>
    </lineage>
</organism>
<dbReference type="GO" id="GO:0070525">
    <property type="term" value="P:tRNA threonylcarbamoyladenosine metabolic process"/>
    <property type="evidence" value="ECO:0007669"/>
    <property type="project" value="TreeGrafter"/>
</dbReference>
<dbReference type="FunFam" id="3.30.310.50:FF:000014">
    <property type="entry name" value="EKC/KEOPS complex subunit PCC1"/>
    <property type="match status" value="1"/>
</dbReference>
<protein>
    <submittedName>
        <fullName evidence="2">Uncharacterized protein</fullName>
    </submittedName>
</protein>
<evidence type="ECO:0000256" key="1">
    <source>
        <dbReference type="ARBA" id="ARBA00007073"/>
    </source>
</evidence>
<accession>A0A7H9B6G6</accession>
<comment type="similarity">
    <text evidence="1">Belongs to the CTAG/PCC1 family.</text>
</comment>
<dbReference type="PANTHER" id="PTHR31283">
    <property type="entry name" value="EKC/KEOPS COMPLEX SUBUNIT PCC1 FAMILY MEMBER"/>
    <property type="match status" value="1"/>
</dbReference>
<dbReference type="RefSeq" id="XP_037145818.1">
    <property type="nucleotide sequence ID" value="XM_037289923.1"/>
</dbReference>
<dbReference type="Gene3D" id="3.30.310.50">
    <property type="entry name" value="Alpha-D-phosphohexomutase, C-terminal domain"/>
    <property type="match status" value="1"/>
</dbReference>
<dbReference type="Proteomes" id="UP000509704">
    <property type="component" value="Chromosome 6"/>
</dbReference>
<gene>
    <name evidence="2" type="ORF">HG535_0F06050</name>
</gene>
<dbReference type="PANTHER" id="PTHR31283:SF5">
    <property type="entry name" value="EKC_KEOPS COMPLEX SUBUNIT LAGE3"/>
    <property type="match status" value="1"/>
</dbReference>
<dbReference type="EMBL" id="CP058609">
    <property type="protein sequence ID" value="QLG74093.1"/>
    <property type="molecule type" value="Genomic_DNA"/>
</dbReference>
<name>A0A7H9B6G6_ZYGMR</name>
<evidence type="ECO:0000313" key="2">
    <source>
        <dbReference type="EMBL" id="QLG74093.1"/>
    </source>
</evidence>
<dbReference type="InterPro" id="IPR015419">
    <property type="entry name" value="CTAG/Pcc1"/>
</dbReference>
<sequence length="82" mass="9138">MALEHSLDLQIPFETPQQAQIAVKVLKPDPILRPDDFEVDYVSNGSVLEVKFRSIDDRVLRVGVSSVINSVKTVVEAMDELS</sequence>
<dbReference type="AlphaFoldDB" id="A0A7H9B6G6"/>
<evidence type="ECO:0000313" key="3">
    <source>
        <dbReference type="Proteomes" id="UP000509704"/>
    </source>
</evidence>
<dbReference type="GO" id="GO:0000408">
    <property type="term" value="C:EKC/KEOPS complex"/>
    <property type="evidence" value="ECO:0007669"/>
    <property type="project" value="TreeGrafter"/>
</dbReference>
<dbReference type="KEGG" id="zmk:HG535_0F06050"/>
<proteinExistence type="inferred from homology"/>
<dbReference type="OrthoDB" id="10025739at2759"/>
<dbReference type="Pfam" id="PF09341">
    <property type="entry name" value="Pcc1"/>
    <property type="match status" value="1"/>
</dbReference>
<dbReference type="GeneID" id="59237851"/>
<keyword evidence="3" id="KW-1185">Reference proteome</keyword>